<dbReference type="GO" id="GO:0008299">
    <property type="term" value="P:isoprenoid biosynthetic process"/>
    <property type="evidence" value="ECO:0007669"/>
    <property type="project" value="InterPro"/>
</dbReference>
<gene>
    <name evidence="5" type="ORF">OGAPHI_003193</name>
</gene>
<dbReference type="EMBL" id="JAEUBE010000199">
    <property type="protein sequence ID" value="KAH3666744.1"/>
    <property type="molecule type" value="Genomic_DNA"/>
</dbReference>
<keyword evidence="1 4" id="KW-0808">Transferase</keyword>
<dbReference type="GeneID" id="70235160"/>
<dbReference type="PROSITE" id="PS00444">
    <property type="entry name" value="POLYPRENYL_SYNTHASE_2"/>
    <property type="match status" value="1"/>
</dbReference>
<dbReference type="Pfam" id="PF00348">
    <property type="entry name" value="polyprenyl_synt"/>
    <property type="match status" value="1"/>
</dbReference>
<evidence type="ECO:0000256" key="4">
    <source>
        <dbReference type="RuleBase" id="RU004466"/>
    </source>
</evidence>
<dbReference type="CDD" id="cd00685">
    <property type="entry name" value="Trans_IPPS_HT"/>
    <property type="match status" value="1"/>
</dbReference>
<dbReference type="InterPro" id="IPR033749">
    <property type="entry name" value="Polyprenyl_synt_CS"/>
</dbReference>
<comment type="caution">
    <text evidence="5">The sequence shown here is derived from an EMBL/GenBank/DDBJ whole genome shotgun (WGS) entry which is preliminary data.</text>
</comment>
<sequence>MVLVPDSPQWDATSEKNILLPYNHLSEQTQGKNLRWLLIQTFNLVLKVPSVDLERIEAVIDTLHLSSLLIDDIEDNSRLRRSKPCAHLIYGVPQTINCSNYMYFVAMRQLNDAFVEDKRLIAQNIFLEEMIHLHRGQGLDLYWRDNNECPTEDQYVDMVMCKTGGLFRLSTKLMNLVSDTPSEHLVTLSNLLGIIYQIKDDYLNLQSDLYNHNKGYCEDITEGKFSFPIIHSINSNPDKSELLNILKLRTEDHQLKAYALHIMETTNSFQYCRDSIEDLKHQAEQVIKKVTSDPSIAQTLLRTLDKLSSLETDHH</sequence>
<accession>A0A9P8P874</accession>
<organism evidence="5 6">
    <name type="scientific">Ogataea philodendri</name>
    <dbReference type="NCBI Taxonomy" id="1378263"/>
    <lineage>
        <taxon>Eukaryota</taxon>
        <taxon>Fungi</taxon>
        <taxon>Dikarya</taxon>
        <taxon>Ascomycota</taxon>
        <taxon>Saccharomycotina</taxon>
        <taxon>Pichiomycetes</taxon>
        <taxon>Pichiales</taxon>
        <taxon>Pichiaceae</taxon>
        <taxon>Ogataea</taxon>
    </lineage>
</organism>
<evidence type="ECO:0000256" key="1">
    <source>
        <dbReference type="ARBA" id="ARBA00022679"/>
    </source>
</evidence>
<dbReference type="Proteomes" id="UP000769157">
    <property type="component" value="Unassembled WGS sequence"/>
</dbReference>
<dbReference type="AlphaFoldDB" id="A0A9P8P874"/>
<name>A0A9P8P874_9ASCO</name>
<dbReference type="GO" id="GO:0046872">
    <property type="term" value="F:metal ion binding"/>
    <property type="evidence" value="ECO:0007669"/>
    <property type="project" value="UniProtKB-KW"/>
</dbReference>
<protein>
    <recommendedName>
        <fullName evidence="7">Geranylgeranyl pyrophosphate synthase</fullName>
    </recommendedName>
</protein>
<keyword evidence="2" id="KW-0479">Metal-binding</keyword>
<dbReference type="PANTHER" id="PTHR12001:SF44">
    <property type="entry name" value="GERANYLGERANYL PYROPHOSPHATE SYNTHASE"/>
    <property type="match status" value="1"/>
</dbReference>
<dbReference type="GO" id="GO:0004659">
    <property type="term" value="F:prenyltransferase activity"/>
    <property type="evidence" value="ECO:0007669"/>
    <property type="project" value="InterPro"/>
</dbReference>
<dbReference type="SUPFAM" id="SSF48576">
    <property type="entry name" value="Terpenoid synthases"/>
    <property type="match status" value="1"/>
</dbReference>
<evidence type="ECO:0000256" key="2">
    <source>
        <dbReference type="ARBA" id="ARBA00022723"/>
    </source>
</evidence>
<comment type="similarity">
    <text evidence="4">Belongs to the FPP/GGPP synthase family.</text>
</comment>
<reference evidence="5" key="2">
    <citation type="submission" date="2021-01" db="EMBL/GenBank/DDBJ databases">
        <authorList>
            <person name="Schikora-Tamarit M.A."/>
        </authorList>
    </citation>
    <scope>NUCLEOTIDE SEQUENCE</scope>
    <source>
        <strain evidence="5">CBS6075</strain>
    </source>
</reference>
<proteinExistence type="inferred from homology"/>
<dbReference type="SFLD" id="SFLDG01017">
    <property type="entry name" value="Polyprenyl_Transferase_Like"/>
    <property type="match status" value="1"/>
</dbReference>
<reference evidence="5" key="1">
    <citation type="journal article" date="2021" name="Open Biol.">
        <title>Shared evolutionary footprints suggest mitochondrial oxidative damage underlies multiple complex I losses in fungi.</title>
        <authorList>
            <person name="Schikora-Tamarit M.A."/>
            <person name="Marcet-Houben M."/>
            <person name="Nosek J."/>
            <person name="Gabaldon T."/>
        </authorList>
    </citation>
    <scope>NUCLEOTIDE SEQUENCE</scope>
    <source>
        <strain evidence="5">CBS6075</strain>
    </source>
</reference>
<evidence type="ECO:0000313" key="5">
    <source>
        <dbReference type="EMBL" id="KAH3666744.1"/>
    </source>
</evidence>
<evidence type="ECO:0000313" key="6">
    <source>
        <dbReference type="Proteomes" id="UP000769157"/>
    </source>
</evidence>
<dbReference type="RefSeq" id="XP_046061700.1">
    <property type="nucleotide sequence ID" value="XM_046204145.1"/>
</dbReference>
<dbReference type="InterPro" id="IPR000092">
    <property type="entry name" value="Polyprenyl_synt"/>
</dbReference>
<evidence type="ECO:0008006" key="7">
    <source>
        <dbReference type="Google" id="ProtNLM"/>
    </source>
</evidence>
<dbReference type="PANTHER" id="PTHR12001">
    <property type="entry name" value="GERANYLGERANYL PYROPHOSPHATE SYNTHASE"/>
    <property type="match status" value="1"/>
</dbReference>
<keyword evidence="3" id="KW-0460">Magnesium</keyword>
<dbReference type="SFLD" id="SFLDS00005">
    <property type="entry name" value="Isoprenoid_Synthase_Type_I"/>
    <property type="match status" value="1"/>
</dbReference>
<keyword evidence="6" id="KW-1185">Reference proteome</keyword>
<dbReference type="Gene3D" id="1.10.600.10">
    <property type="entry name" value="Farnesyl Diphosphate Synthase"/>
    <property type="match status" value="1"/>
</dbReference>
<evidence type="ECO:0000256" key="3">
    <source>
        <dbReference type="ARBA" id="ARBA00022842"/>
    </source>
</evidence>
<dbReference type="OrthoDB" id="6921389at2759"/>
<dbReference type="InterPro" id="IPR008949">
    <property type="entry name" value="Isoprenoid_synthase_dom_sf"/>
</dbReference>